<evidence type="ECO:0000256" key="2">
    <source>
        <dbReference type="ARBA" id="ARBA00022475"/>
    </source>
</evidence>
<evidence type="ECO:0000256" key="1">
    <source>
        <dbReference type="ARBA" id="ARBA00004651"/>
    </source>
</evidence>
<evidence type="ECO:0000256" key="3">
    <source>
        <dbReference type="ARBA" id="ARBA00022692"/>
    </source>
</evidence>
<dbReference type="PIRSF" id="PIRSF006324">
    <property type="entry name" value="LeuE"/>
    <property type="match status" value="1"/>
</dbReference>
<keyword evidence="5 6" id="KW-0472">Membrane</keyword>
<evidence type="ECO:0000313" key="7">
    <source>
        <dbReference type="EMBL" id="WFL76861.1"/>
    </source>
</evidence>
<feature type="transmembrane region" description="Helical" evidence="6">
    <location>
        <begin position="114"/>
        <end position="135"/>
    </location>
</feature>
<comment type="subcellular location">
    <subcellularLocation>
        <location evidence="1">Cell membrane</location>
        <topology evidence="1">Multi-pass membrane protein</topology>
    </subcellularLocation>
</comment>
<feature type="transmembrane region" description="Helical" evidence="6">
    <location>
        <begin position="76"/>
        <end position="93"/>
    </location>
</feature>
<evidence type="ECO:0000256" key="5">
    <source>
        <dbReference type="ARBA" id="ARBA00023136"/>
    </source>
</evidence>
<feature type="transmembrane region" description="Helical" evidence="6">
    <location>
        <begin position="42"/>
        <end position="70"/>
    </location>
</feature>
<evidence type="ECO:0000313" key="8">
    <source>
        <dbReference type="Proteomes" id="UP001215827"/>
    </source>
</evidence>
<accession>A0ABY8FTY8</accession>
<dbReference type="PANTHER" id="PTHR30086">
    <property type="entry name" value="ARGININE EXPORTER PROTEIN ARGO"/>
    <property type="match status" value="1"/>
</dbReference>
<reference evidence="7 8" key="1">
    <citation type="submission" date="2023-03" db="EMBL/GenBank/DDBJ databases">
        <title>Altererythrobacter sp. CAU 1644 isolated from sand.</title>
        <authorList>
            <person name="Kim W."/>
        </authorList>
    </citation>
    <scope>NUCLEOTIDE SEQUENCE [LARGE SCALE GENOMIC DNA]</scope>
    <source>
        <strain evidence="7 8">CAU 1644</strain>
    </source>
</reference>
<dbReference type="InterPro" id="IPR001123">
    <property type="entry name" value="LeuE-type"/>
</dbReference>
<feature type="transmembrane region" description="Helical" evidence="6">
    <location>
        <begin position="6"/>
        <end position="30"/>
    </location>
</feature>
<dbReference type="Proteomes" id="UP001215827">
    <property type="component" value="Chromosome"/>
</dbReference>
<dbReference type="EMBL" id="CP121106">
    <property type="protein sequence ID" value="WFL76861.1"/>
    <property type="molecule type" value="Genomic_DNA"/>
</dbReference>
<name>A0ABY8FTY8_9SPHN</name>
<proteinExistence type="predicted"/>
<dbReference type="Pfam" id="PF01810">
    <property type="entry name" value="LysE"/>
    <property type="match status" value="1"/>
</dbReference>
<keyword evidence="3 6" id="KW-0812">Transmembrane</keyword>
<gene>
    <name evidence="7" type="ORF">P7228_12775</name>
</gene>
<keyword evidence="4 6" id="KW-1133">Transmembrane helix</keyword>
<evidence type="ECO:0000256" key="4">
    <source>
        <dbReference type="ARBA" id="ARBA00022989"/>
    </source>
</evidence>
<dbReference type="PANTHER" id="PTHR30086:SF20">
    <property type="entry name" value="ARGININE EXPORTER PROTEIN ARGO-RELATED"/>
    <property type="match status" value="1"/>
</dbReference>
<protein>
    <submittedName>
        <fullName evidence="7">LysE family translocator</fullName>
    </submittedName>
</protein>
<keyword evidence="2" id="KW-1003">Cell membrane</keyword>
<sequence>MLPPTEYLLAFSIAALLLTITPGLDTALVLRTAAVEGGRRALQAGLGIAAGCLGWGLIAAAGLGALLAASEAAYNVLRWIGALYLFYLGFKLLRAPAREFASDLPRQGDSSQGWFWRGFLTNMLNPKVGVFYVSFLPQFIPLGTNVFASSTVLALIHAVLGIGWFVALILATRPISRVLRRPTVTQWLDRITGLVFVGFGVRLLASHRH</sequence>
<feature type="transmembrane region" description="Helical" evidence="6">
    <location>
        <begin position="147"/>
        <end position="171"/>
    </location>
</feature>
<dbReference type="RefSeq" id="WP_278015620.1">
    <property type="nucleotide sequence ID" value="NZ_CP121106.1"/>
</dbReference>
<evidence type="ECO:0000256" key="6">
    <source>
        <dbReference type="SAM" id="Phobius"/>
    </source>
</evidence>
<organism evidence="7 8">
    <name type="scientific">Altererythrobacter arenosus</name>
    <dbReference type="NCBI Taxonomy" id="3032592"/>
    <lineage>
        <taxon>Bacteria</taxon>
        <taxon>Pseudomonadati</taxon>
        <taxon>Pseudomonadota</taxon>
        <taxon>Alphaproteobacteria</taxon>
        <taxon>Sphingomonadales</taxon>
        <taxon>Erythrobacteraceae</taxon>
        <taxon>Altererythrobacter</taxon>
    </lineage>
</organism>
<keyword evidence="8" id="KW-1185">Reference proteome</keyword>